<evidence type="ECO:0000313" key="16">
    <source>
        <dbReference type="EMBL" id="MDQ0232874.1"/>
    </source>
</evidence>
<dbReference type="Pfam" id="PF01326">
    <property type="entry name" value="PPDK_N"/>
    <property type="match status" value="1"/>
</dbReference>
<evidence type="ECO:0000313" key="17">
    <source>
        <dbReference type="Proteomes" id="UP001234495"/>
    </source>
</evidence>
<evidence type="ECO:0000256" key="12">
    <source>
        <dbReference type="ARBA" id="ARBA00022842"/>
    </source>
</evidence>
<keyword evidence="9" id="KW-0547">Nucleotide-binding</keyword>
<dbReference type="SUPFAM" id="SSF56059">
    <property type="entry name" value="Glutathione synthetase ATP-binding domain-like"/>
    <property type="match status" value="1"/>
</dbReference>
<comment type="catalytic activity">
    <reaction evidence="14">
        <text>pyruvate + ATP + H2O = phosphoenolpyruvate + AMP + phosphate + 2 H(+)</text>
        <dbReference type="Rhea" id="RHEA:11364"/>
        <dbReference type="ChEBI" id="CHEBI:15361"/>
        <dbReference type="ChEBI" id="CHEBI:15377"/>
        <dbReference type="ChEBI" id="CHEBI:15378"/>
        <dbReference type="ChEBI" id="CHEBI:30616"/>
        <dbReference type="ChEBI" id="CHEBI:43474"/>
        <dbReference type="ChEBI" id="CHEBI:58702"/>
        <dbReference type="ChEBI" id="CHEBI:456215"/>
        <dbReference type="EC" id="2.7.9.2"/>
    </reaction>
</comment>
<keyword evidence="8" id="KW-0479">Metal-binding</keyword>
<evidence type="ECO:0000256" key="3">
    <source>
        <dbReference type="ARBA" id="ARBA00004742"/>
    </source>
</evidence>
<keyword evidence="11" id="KW-0067">ATP-binding</keyword>
<reference evidence="16 17" key="1">
    <citation type="submission" date="2023-07" db="EMBL/GenBank/DDBJ databases">
        <title>Genomic Encyclopedia of Type Strains, Phase IV (KMG-IV): sequencing the most valuable type-strain genomes for metagenomic binning, comparative biology and taxonomic classification.</title>
        <authorList>
            <person name="Goeker M."/>
        </authorList>
    </citation>
    <scope>NUCLEOTIDE SEQUENCE [LARGE SCALE GENOMIC DNA]</scope>
    <source>
        <strain evidence="16 17">DSM 29005</strain>
    </source>
</reference>
<dbReference type="InterPro" id="IPR013815">
    <property type="entry name" value="ATP_grasp_subdomain_1"/>
</dbReference>
<comment type="similarity">
    <text evidence="4">Belongs to the PEP-utilizing enzyme family.</text>
</comment>
<dbReference type="EMBL" id="JAUSUD010000026">
    <property type="protein sequence ID" value="MDQ0232874.1"/>
    <property type="molecule type" value="Genomic_DNA"/>
</dbReference>
<dbReference type="PANTHER" id="PTHR43030:SF1">
    <property type="entry name" value="PHOSPHOENOLPYRUVATE SYNTHASE"/>
    <property type="match status" value="1"/>
</dbReference>
<evidence type="ECO:0000256" key="8">
    <source>
        <dbReference type="ARBA" id="ARBA00022723"/>
    </source>
</evidence>
<evidence type="ECO:0000259" key="15">
    <source>
        <dbReference type="Pfam" id="PF01326"/>
    </source>
</evidence>
<dbReference type="Gene3D" id="3.30.1490.20">
    <property type="entry name" value="ATP-grasp fold, A domain"/>
    <property type="match status" value="1"/>
</dbReference>
<keyword evidence="17" id="KW-1185">Reference proteome</keyword>
<evidence type="ECO:0000256" key="9">
    <source>
        <dbReference type="ARBA" id="ARBA00022741"/>
    </source>
</evidence>
<evidence type="ECO:0000256" key="14">
    <source>
        <dbReference type="ARBA" id="ARBA00047700"/>
    </source>
</evidence>
<feature type="domain" description="Pyruvate phosphate dikinase AMP/ATP-binding" evidence="15">
    <location>
        <begin position="36"/>
        <end position="332"/>
    </location>
</feature>
<evidence type="ECO:0000256" key="6">
    <source>
        <dbReference type="ARBA" id="ARBA00021623"/>
    </source>
</evidence>
<dbReference type="InterPro" id="IPR002192">
    <property type="entry name" value="PPDK_AMP/ATP-bd"/>
</dbReference>
<comment type="cofactor">
    <cofactor evidence="1">
        <name>Mg(2+)</name>
        <dbReference type="ChEBI" id="CHEBI:18420"/>
    </cofactor>
</comment>
<dbReference type="InterPro" id="IPR006319">
    <property type="entry name" value="PEP_synth"/>
</dbReference>
<name>A0ABT9ZKS0_9BACI</name>
<proteinExistence type="inferred from homology"/>
<evidence type="ECO:0000256" key="7">
    <source>
        <dbReference type="ARBA" id="ARBA00022679"/>
    </source>
</evidence>
<sequence>MVGKDRSGAESPILHLKGEFNMIVPLREGYDKERLLIGGKAKNLSKMMKAGIEVPDGFIITSDALSHFIKTHHLAEQIDYLIQTEENPNQKIQQCFLSHEMPSDLEKEIRSAYDALRSSSGGSHVSVRSSAAAEDLQHQSFAGQYETYLNIGSYDHLVESIKKCWVSIWSDQALRYVQHAEMNSKSSKISILVQVMIQADISGVAFSVNPITSDSDEVVINCSYGLGESVVSGLVTPDMFIVSKLNHDVIHRELGDKECKIIGTAEGIEEVPTSQQESSSFCVNEEQLKKLTEIVQEIEDYYQYPVDIEFGIRNDDIYVLQTRPITTLKEVTEVD</sequence>
<gene>
    <name evidence="16" type="ORF">J2S19_004196</name>
</gene>
<dbReference type="Proteomes" id="UP001234495">
    <property type="component" value="Unassembled WGS sequence"/>
</dbReference>
<keyword evidence="7 16" id="KW-0808">Transferase</keyword>
<dbReference type="EC" id="2.7.9.2" evidence="5"/>
<comment type="function">
    <text evidence="2">Catalyzes the phosphorylation of pyruvate to phosphoenolpyruvate.</text>
</comment>
<evidence type="ECO:0000256" key="2">
    <source>
        <dbReference type="ARBA" id="ARBA00002988"/>
    </source>
</evidence>
<evidence type="ECO:0000256" key="5">
    <source>
        <dbReference type="ARBA" id="ARBA00011996"/>
    </source>
</evidence>
<accession>A0ABT9ZKS0</accession>
<evidence type="ECO:0000256" key="4">
    <source>
        <dbReference type="ARBA" id="ARBA00007837"/>
    </source>
</evidence>
<dbReference type="Gene3D" id="3.30.470.20">
    <property type="entry name" value="ATP-grasp fold, B domain"/>
    <property type="match status" value="1"/>
</dbReference>
<comment type="pathway">
    <text evidence="3">Carbohydrate biosynthesis; gluconeogenesis.</text>
</comment>
<comment type="caution">
    <text evidence="16">The sequence shown here is derived from an EMBL/GenBank/DDBJ whole genome shotgun (WGS) entry which is preliminary data.</text>
</comment>
<organism evidence="16 17">
    <name type="scientific">Metabacillus malikii</name>
    <dbReference type="NCBI Taxonomy" id="1504265"/>
    <lineage>
        <taxon>Bacteria</taxon>
        <taxon>Bacillati</taxon>
        <taxon>Bacillota</taxon>
        <taxon>Bacilli</taxon>
        <taxon>Bacillales</taxon>
        <taxon>Bacillaceae</taxon>
        <taxon>Metabacillus</taxon>
    </lineage>
</organism>
<evidence type="ECO:0000256" key="13">
    <source>
        <dbReference type="ARBA" id="ARBA00033470"/>
    </source>
</evidence>
<keyword evidence="16" id="KW-0670">Pyruvate</keyword>
<dbReference type="PANTHER" id="PTHR43030">
    <property type="entry name" value="PHOSPHOENOLPYRUVATE SYNTHASE"/>
    <property type="match status" value="1"/>
</dbReference>
<evidence type="ECO:0000256" key="10">
    <source>
        <dbReference type="ARBA" id="ARBA00022777"/>
    </source>
</evidence>
<evidence type="ECO:0000256" key="11">
    <source>
        <dbReference type="ARBA" id="ARBA00022840"/>
    </source>
</evidence>
<dbReference type="GO" id="GO:0008986">
    <property type="term" value="F:pyruvate, water dikinase activity"/>
    <property type="evidence" value="ECO:0007669"/>
    <property type="project" value="UniProtKB-EC"/>
</dbReference>
<keyword evidence="10" id="KW-0418">Kinase</keyword>
<evidence type="ECO:0000256" key="1">
    <source>
        <dbReference type="ARBA" id="ARBA00001946"/>
    </source>
</evidence>
<keyword evidence="12" id="KW-0460">Magnesium</keyword>
<protein>
    <recommendedName>
        <fullName evidence="6">Phosphoenolpyruvate synthase</fullName>
        <ecNumber evidence="5">2.7.9.2</ecNumber>
    </recommendedName>
    <alternativeName>
        <fullName evidence="13">Pyruvate, water dikinase</fullName>
    </alternativeName>
</protein>